<protein>
    <submittedName>
        <fullName evidence="2">DUF2273 domain-containing protein</fullName>
    </submittedName>
</protein>
<organism evidence="2 3">
    <name type="scientific">Liquorilactobacillus nagelii</name>
    <dbReference type="NCBI Taxonomy" id="82688"/>
    <lineage>
        <taxon>Bacteria</taxon>
        <taxon>Bacillati</taxon>
        <taxon>Bacillota</taxon>
        <taxon>Bacilli</taxon>
        <taxon>Lactobacillales</taxon>
        <taxon>Lactobacillaceae</taxon>
        <taxon>Liquorilactobacillus</taxon>
    </lineage>
</organism>
<keyword evidence="1" id="KW-0812">Transmembrane</keyword>
<evidence type="ECO:0000256" key="1">
    <source>
        <dbReference type="SAM" id="Phobius"/>
    </source>
</evidence>
<name>A0A3Q8CZB3_9LACO</name>
<dbReference type="Proteomes" id="UP000324497">
    <property type="component" value="Chromosome"/>
</dbReference>
<keyword evidence="1" id="KW-1133">Transmembrane helix</keyword>
<dbReference type="KEGG" id="lng:BSQ50_05440"/>
<evidence type="ECO:0000313" key="2">
    <source>
        <dbReference type="EMBL" id="AUJ32048.1"/>
    </source>
</evidence>
<dbReference type="AlphaFoldDB" id="A0A3Q8CZB3"/>
<feature type="transmembrane region" description="Helical" evidence="1">
    <location>
        <begin position="6"/>
        <end position="39"/>
    </location>
</feature>
<keyword evidence="1" id="KW-0472">Membrane</keyword>
<accession>A0A3Q8CZB3</accession>
<evidence type="ECO:0000313" key="3">
    <source>
        <dbReference type="Proteomes" id="UP000324497"/>
    </source>
</evidence>
<proteinExistence type="predicted"/>
<keyword evidence="3" id="KW-1185">Reference proteome</keyword>
<dbReference type="EMBL" id="CP018180">
    <property type="protein sequence ID" value="AUJ32048.1"/>
    <property type="molecule type" value="Genomic_DNA"/>
</dbReference>
<dbReference type="RefSeq" id="WP_148126662.1">
    <property type="nucleotide sequence ID" value="NZ_CP018180.1"/>
</dbReference>
<reference evidence="2 3" key="1">
    <citation type="submission" date="2016-11" db="EMBL/GenBank/DDBJ databases">
        <title>Interaction between Lactobacillus species and yeast in water kefir.</title>
        <authorList>
            <person name="Behr J."/>
            <person name="Xu D."/>
            <person name="Vogel R.F."/>
        </authorList>
    </citation>
    <scope>NUCLEOTIDE SEQUENCE [LARGE SCALE GENOMIC DNA]</scope>
    <source>
        <strain evidence="2 3">TMW 1.1827</strain>
    </source>
</reference>
<gene>
    <name evidence="2" type="ORF">BSQ50_05440</name>
</gene>
<sequence>MSRTLIGTFIGLILGLVWVFASFGSMVLVGLLTLIGALIGKFVNFDDLRQQIINFLSN</sequence>